<sequence length="113" mass="12975">MDRSLTRKESGPEHFERAAIARQNELLEEARDAMTQDGALSRQALWRKQTNYCPDRSRQRYNAGCPADYSRDGARRRHFGPPQQGLRCGRLDVELAVSAYENFLNQVGTTFIE</sequence>
<keyword evidence="2" id="KW-1185">Reference proteome</keyword>
<protein>
    <submittedName>
        <fullName evidence="1">Uncharacterized protein</fullName>
    </submittedName>
</protein>
<gene>
    <name evidence="1" type="ordered locus">Nham_3952</name>
</gene>
<accession>Q1QGL6</accession>
<proteinExistence type="predicted"/>
<dbReference type="Proteomes" id="UP000001953">
    <property type="component" value="Chromosome"/>
</dbReference>
<reference evidence="1 2" key="1">
    <citation type="submission" date="2006-03" db="EMBL/GenBank/DDBJ databases">
        <title>Complete sequence of chromosome of Nitrobacter hamburgensis X14.</title>
        <authorList>
            <consortium name="US DOE Joint Genome Institute"/>
            <person name="Copeland A."/>
            <person name="Lucas S."/>
            <person name="Lapidus A."/>
            <person name="Barry K."/>
            <person name="Detter J.C."/>
            <person name="Glavina del Rio T."/>
            <person name="Hammon N."/>
            <person name="Israni S."/>
            <person name="Dalin E."/>
            <person name="Tice H."/>
            <person name="Pitluck S."/>
            <person name="Chain P."/>
            <person name="Malfatti S."/>
            <person name="Shin M."/>
            <person name="Vergez L."/>
            <person name="Schmutz J."/>
            <person name="Larimer F."/>
            <person name="Land M."/>
            <person name="Hauser L."/>
            <person name="Kyrpides N."/>
            <person name="Ivanova N."/>
            <person name="Ward B."/>
            <person name="Arp D."/>
            <person name="Klotz M."/>
            <person name="Stein L."/>
            <person name="O'Mullan G."/>
            <person name="Starkenburg S."/>
            <person name="Sayavedra L."/>
            <person name="Poret-Peterson A.T."/>
            <person name="Gentry M.E."/>
            <person name="Bruce D."/>
            <person name="Richardson P."/>
        </authorList>
    </citation>
    <scope>NUCLEOTIDE SEQUENCE [LARGE SCALE GENOMIC DNA]</scope>
    <source>
        <strain evidence="2">DSM 10229 / NCIMB 13809 / X14</strain>
    </source>
</reference>
<evidence type="ECO:0000313" key="2">
    <source>
        <dbReference type="Proteomes" id="UP000001953"/>
    </source>
</evidence>
<dbReference type="HOGENOM" id="CLU_2130813_0_0_5"/>
<dbReference type="EMBL" id="CP000319">
    <property type="protein sequence ID" value="ABE64631.1"/>
    <property type="molecule type" value="Genomic_DNA"/>
</dbReference>
<dbReference type="AlphaFoldDB" id="Q1QGL6"/>
<evidence type="ECO:0000313" key="1">
    <source>
        <dbReference type="EMBL" id="ABE64631.1"/>
    </source>
</evidence>
<dbReference type="KEGG" id="nha:Nham_3952"/>
<organism evidence="1 2">
    <name type="scientific">Nitrobacter hamburgensis (strain DSM 10229 / NCIMB 13809 / X14)</name>
    <dbReference type="NCBI Taxonomy" id="323097"/>
    <lineage>
        <taxon>Bacteria</taxon>
        <taxon>Pseudomonadati</taxon>
        <taxon>Pseudomonadota</taxon>
        <taxon>Alphaproteobacteria</taxon>
        <taxon>Hyphomicrobiales</taxon>
        <taxon>Nitrobacteraceae</taxon>
        <taxon>Nitrobacter</taxon>
    </lineage>
</organism>
<name>Q1QGL6_NITHX</name>